<sequence length="167" mass="20074">MAIFKESDNLTNYYRHYNFSLKNTKKYPLSEEGNDAGNDKNYRYRYEKIRFFSNLLIQEQSIEILIINGFQKNFFADQYRCSRWIQRIWGFGMGWKGRTMSSSGFVLLLHLHNIQKQNPYLKVKIFCRTDNPSFKGLQVVLCFLNLFENEEFYPRTQTLKIDTKSDR</sequence>
<protein>
    <submittedName>
        <fullName evidence="1">Uncharacterized protein</fullName>
    </submittedName>
</protein>
<dbReference type="EMBL" id="LLXL01000311">
    <property type="protein sequence ID" value="PKK74327.1"/>
    <property type="molecule type" value="Genomic_DNA"/>
</dbReference>
<evidence type="ECO:0000313" key="1">
    <source>
        <dbReference type="EMBL" id="PKK74327.1"/>
    </source>
</evidence>
<comment type="caution">
    <text evidence="1">The sequence shown here is derived from an EMBL/GenBank/DDBJ whole genome shotgun (WGS) entry which is preliminary data.</text>
</comment>
<reference evidence="1 2" key="2">
    <citation type="submission" date="2017-10" db="EMBL/GenBank/DDBJ databases">
        <title>Extensive intraspecific genome diversity in a model arbuscular mycorrhizal fungus.</title>
        <authorList>
            <person name="Chen E.C.H."/>
            <person name="Morin E."/>
            <person name="Baudet D."/>
            <person name="Noel J."/>
            <person name="Ndikumana S."/>
            <person name="Charron P."/>
            <person name="St-Onge C."/>
            <person name="Giorgi J."/>
            <person name="Grigoriev I.V."/>
            <person name="Roux C."/>
            <person name="Martin F.M."/>
            <person name="Corradi N."/>
        </authorList>
    </citation>
    <scope>NUCLEOTIDE SEQUENCE [LARGE SCALE GENOMIC DNA]</scope>
    <source>
        <strain evidence="1 2">C2</strain>
    </source>
</reference>
<dbReference type="Proteomes" id="UP000233469">
    <property type="component" value="Unassembled WGS sequence"/>
</dbReference>
<dbReference type="AlphaFoldDB" id="A0A2N1NK86"/>
<gene>
    <name evidence="1" type="ORF">RhiirC2_863927</name>
</gene>
<evidence type="ECO:0000313" key="2">
    <source>
        <dbReference type="Proteomes" id="UP000233469"/>
    </source>
</evidence>
<organism evidence="1 2">
    <name type="scientific">Rhizophagus irregularis</name>
    <dbReference type="NCBI Taxonomy" id="588596"/>
    <lineage>
        <taxon>Eukaryota</taxon>
        <taxon>Fungi</taxon>
        <taxon>Fungi incertae sedis</taxon>
        <taxon>Mucoromycota</taxon>
        <taxon>Glomeromycotina</taxon>
        <taxon>Glomeromycetes</taxon>
        <taxon>Glomerales</taxon>
        <taxon>Glomeraceae</taxon>
        <taxon>Rhizophagus</taxon>
    </lineage>
</organism>
<name>A0A2N1NK86_9GLOM</name>
<proteinExistence type="predicted"/>
<accession>A0A2N1NK86</accession>
<reference evidence="1 2" key="1">
    <citation type="submission" date="2016-04" db="EMBL/GenBank/DDBJ databases">
        <title>Genome analyses suggest a sexual origin of heterokaryosis in a supposedly ancient asexual fungus.</title>
        <authorList>
            <person name="Ropars J."/>
            <person name="Sedzielewska K."/>
            <person name="Noel J."/>
            <person name="Charron P."/>
            <person name="Farinelli L."/>
            <person name="Marton T."/>
            <person name="Kruger M."/>
            <person name="Pelin A."/>
            <person name="Brachmann A."/>
            <person name="Corradi N."/>
        </authorList>
    </citation>
    <scope>NUCLEOTIDE SEQUENCE [LARGE SCALE GENOMIC DNA]</scope>
    <source>
        <strain evidence="1 2">C2</strain>
    </source>
</reference>